<dbReference type="AlphaFoldDB" id="A0A7G8PPF5"/>
<evidence type="ECO:0000313" key="2">
    <source>
        <dbReference type="EMBL" id="QNJ96221.1"/>
    </source>
</evidence>
<evidence type="ECO:0008006" key="4">
    <source>
        <dbReference type="Google" id="ProtNLM"/>
    </source>
</evidence>
<dbReference type="Proteomes" id="UP000515498">
    <property type="component" value="Chromosome"/>
</dbReference>
<dbReference type="KEGG" id="mflu:HZU40_19535"/>
<protein>
    <recommendedName>
        <fullName evidence="4">Secreted protein</fullName>
    </recommendedName>
</protein>
<organism evidence="2 3">
    <name type="scientific">Mycolicibacterium fluoranthenivorans</name>
    <dbReference type="NCBI Taxonomy" id="258505"/>
    <lineage>
        <taxon>Bacteria</taxon>
        <taxon>Bacillati</taxon>
        <taxon>Actinomycetota</taxon>
        <taxon>Actinomycetes</taxon>
        <taxon>Mycobacteriales</taxon>
        <taxon>Mycobacteriaceae</taxon>
        <taxon>Mycolicibacterium</taxon>
    </lineage>
</organism>
<evidence type="ECO:0000313" key="3">
    <source>
        <dbReference type="Proteomes" id="UP000515498"/>
    </source>
</evidence>
<keyword evidence="1" id="KW-0812">Transmembrane</keyword>
<name>A0A7G8PPF5_9MYCO</name>
<keyword evidence="1" id="KW-1133">Transmembrane helix</keyword>
<evidence type="ECO:0000256" key="1">
    <source>
        <dbReference type="SAM" id="Phobius"/>
    </source>
</evidence>
<feature type="transmembrane region" description="Helical" evidence="1">
    <location>
        <begin position="171"/>
        <end position="192"/>
    </location>
</feature>
<gene>
    <name evidence="2" type="ORF">HZU40_19535</name>
</gene>
<feature type="transmembrane region" description="Helical" evidence="1">
    <location>
        <begin position="363"/>
        <end position="385"/>
    </location>
</feature>
<feature type="transmembrane region" description="Helical" evidence="1">
    <location>
        <begin position="199"/>
        <end position="219"/>
    </location>
</feature>
<sequence>MIVIVVVAGALIAAAISAAQLNGRIAERNAILERSEPLAYAAHNLYAALSAADAAAVSAFLSNEIGTGPMRKRYQQALADASSALADATAGATDVQARTAMAEISAQLSAYTGLVEAARANDRQGFPVGSGYLREASAMMQTELLPAAERIYSRDAATVDGDQRAVGSLPVLGLVLMALGLIAIVVGSVVVYRRTNRMFNIGLVVAAVAVLVAAGWLVIATQLAAVDIGQSRSAGTERFAALAKARILALQTRTVETLQLVARGDIGTSNATFDKNVADLNGLLDNGPAAAVDGVSKWTASHRKHTDRYSSGDYAGAVVQAIGGAPDASAAQFEIVDNSLRTELAATRATLRGEVASAGHRLAWSPTAVLVLLVIAAAAAVAGLWPRLKEFL</sequence>
<keyword evidence="1" id="KW-0472">Membrane</keyword>
<reference evidence="2 3" key="1">
    <citation type="submission" date="2020-07" db="EMBL/GenBank/DDBJ databases">
        <title>Draft genome sequence of four isobutane-metabolizing strains capable of cometabolically degrading diverse ether contaminants.</title>
        <authorList>
            <person name="Chen W."/>
            <person name="Faulkner N."/>
            <person name="Smith C."/>
            <person name="Hyman M."/>
        </authorList>
    </citation>
    <scope>NUCLEOTIDE SEQUENCE [LARGE SCALE GENOMIC DNA]</scope>
    <source>
        <strain evidence="2 3">2A</strain>
    </source>
</reference>
<accession>A0A7G8PPF5</accession>
<proteinExistence type="predicted"/>
<dbReference type="EMBL" id="CP059894">
    <property type="protein sequence ID" value="QNJ96221.1"/>
    <property type="molecule type" value="Genomic_DNA"/>
</dbReference>